<dbReference type="Proteomes" id="UP000237105">
    <property type="component" value="Unassembled WGS sequence"/>
</dbReference>
<dbReference type="AlphaFoldDB" id="A0A2P5ACH3"/>
<evidence type="ECO:0000313" key="1">
    <source>
        <dbReference type="EMBL" id="PON34221.1"/>
    </source>
</evidence>
<comment type="caution">
    <text evidence="1">The sequence shown here is derived from an EMBL/GenBank/DDBJ whole genome shotgun (WGS) entry which is preliminary data.</text>
</comment>
<name>A0A2P5ACH3_PARAD</name>
<protein>
    <submittedName>
        <fullName evidence="1">Uncharacterized protein</fullName>
    </submittedName>
</protein>
<gene>
    <name evidence="1" type="ORF">PanWU01x14_346070</name>
</gene>
<sequence length="112" mass="13121">MEKNKEKLTVQISTNWAFSPIMISRHLKQARQVRFPTTLVVPLLEGARAARNHPHSLNQGLCVPLLRQYLLQLFGVNHQLHPPYTVPARRQHFHSRSIRQILNELGRCRMRQ</sequence>
<accession>A0A2P5ACH3</accession>
<proteinExistence type="predicted"/>
<evidence type="ECO:0000313" key="2">
    <source>
        <dbReference type="Proteomes" id="UP000237105"/>
    </source>
</evidence>
<dbReference type="EMBL" id="JXTB01000672">
    <property type="protein sequence ID" value="PON34221.1"/>
    <property type="molecule type" value="Genomic_DNA"/>
</dbReference>
<keyword evidence="2" id="KW-1185">Reference proteome</keyword>
<organism evidence="1 2">
    <name type="scientific">Parasponia andersonii</name>
    <name type="common">Sponia andersonii</name>
    <dbReference type="NCBI Taxonomy" id="3476"/>
    <lineage>
        <taxon>Eukaryota</taxon>
        <taxon>Viridiplantae</taxon>
        <taxon>Streptophyta</taxon>
        <taxon>Embryophyta</taxon>
        <taxon>Tracheophyta</taxon>
        <taxon>Spermatophyta</taxon>
        <taxon>Magnoliopsida</taxon>
        <taxon>eudicotyledons</taxon>
        <taxon>Gunneridae</taxon>
        <taxon>Pentapetalae</taxon>
        <taxon>rosids</taxon>
        <taxon>fabids</taxon>
        <taxon>Rosales</taxon>
        <taxon>Cannabaceae</taxon>
        <taxon>Parasponia</taxon>
    </lineage>
</organism>
<dbReference type="OrthoDB" id="10277506at2759"/>
<reference evidence="2" key="1">
    <citation type="submission" date="2016-06" db="EMBL/GenBank/DDBJ databases">
        <title>Parallel loss of symbiosis genes in relatives of nitrogen-fixing non-legume Parasponia.</title>
        <authorList>
            <person name="Van Velzen R."/>
            <person name="Holmer R."/>
            <person name="Bu F."/>
            <person name="Rutten L."/>
            <person name="Van Zeijl A."/>
            <person name="Liu W."/>
            <person name="Santuari L."/>
            <person name="Cao Q."/>
            <person name="Sharma T."/>
            <person name="Shen D."/>
            <person name="Roswanjaya Y."/>
            <person name="Wardhani T."/>
            <person name="Kalhor M.S."/>
            <person name="Jansen J."/>
            <person name="Van den Hoogen J."/>
            <person name="Gungor B."/>
            <person name="Hartog M."/>
            <person name="Hontelez J."/>
            <person name="Verver J."/>
            <person name="Yang W.-C."/>
            <person name="Schijlen E."/>
            <person name="Repin R."/>
            <person name="Schilthuizen M."/>
            <person name="Schranz E."/>
            <person name="Heidstra R."/>
            <person name="Miyata K."/>
            <person name="Fedorova E."/>
            <person name="Kohlen W."/>
            <person name="Bisseling T."/>
            <person name="Smit S."/>
            <person name="Geurts R."/>
        </authorList>
    </citation>
    <scope>NUCLEOTIDE SEQUENCE [LARGE SCALE GENOMIC DNA]</scope>
    <source>
        <strain evidence="2">cv. WU1-14</strain>
    </source>
</reference>